<feature type="compositionally biased region" description="Low complexity" evidence="1">
    <location>
        <begin position="209"/>
        <end position="223"/>
    </location>
</feature>
<dbReference type="CDD" id="cd00303">
    <property type="entry name" value="retropepsin_like"/>
    <property type="match status" value="2"/>
</dbReference>
<feature type="compositionally biased region" description="Low complexity" evidence="1">
    <location>
        <begin position="429"/>
        <end position="438"/>
    </location>
</feature>
<dbReference type="InterPro" id="IPR043502">
    <property type="entry name" value="DNA/RNA_pol_sf"/>
</dbReference>
<protein>
    <submittedName>
        <fullName evidence="4">Reverse transcriptase domain-containing protein</fullName>
    </submittedName>
</protein>
<dbReference type="Pfam" id="PF08284">
    <property type="entry name" value="RVP_2"/>
    <property type="match status" value="2"/>
</dbReference>
<sequence length="1367" mass="153152">MAISIISVSSNSSEESVGTSTGRVIWFGRIPTIVPATTPTTDPPVIHDDTPLIPNKTPTISLIASPIPPIAPTTHYTSLFISTDLSDIHHRRAIIVSPGQPILYGRPCRYHPNGPMHMLTARKRVRPLPTHRLALRYSADYSSSDHFTSDDSSRDSSSDSLLETSSYSHSDTSSDSSSRHSSLGHSSSNSPCDSPTAVSAGPSRKSRRSLTTSVPVSSPVPRALSPVHADLLPLPKRIRDSDLVTDFETKIDPNVQADIDECITFADAIRARGTDVRVVIETEAEEEVESSMKDTVEVDPRIRPVVDDDVREPVREDVPDHVTAGGAVEVTYETLGDLGHKISRVDLEVTTMTKRISALERDNTRLRGMLDVETMGEMIAQRVAAALEARNVNPNQGSMMESGDEQEDDNGGDHGYGNGNEGGNGNRNGGENRNGNPNMNFGGYMPVAQDALTWWNSHKRTVRDDASYSMTWKAYEIDDRGLLFQELVLLCTKMVLEEEDQVEKYIGGLSDNIQGNMIAAEPTRLQDAVRIANNLMDQKLKGYSAKNAKNKRRFENNPRDNRGQQQPFKRQNVNGQNVARAYTAGNNAKRKSYARTLSYCNKCRMHHESPCMVVTARRHYRSECPKLKNQNRGNKTSNNEAKARAYAIGRGAAYPDSNVVTCTFLLNNSYVTMLFDSGADRSSVLTAFSTLLDVVPCTLNVSYAAELADRRVSETNVILRGCILGLLGHPFNVDLIPVELGSFDVIINMDWLAKDHAVIVCDEKIVRIPYGDKVLIIEGDGCGGGRNKTSNNEDKVRSYEIEGGWAYPDSNVITDTFLLNNRYATMLFDSGVDRSFVSTAFSTLLDVFPFTLNVSYIVELADKRVSETHIILRGCTLGLLGHPLNVDLTPVEIGIFDVIISMDWLAKYNAVIICDEKIVRIPYGDEVLIIEGDGCGGGSKSKLSIISYTKTHKYMQKGFQVYLAQVTAKKTDDKSEEKRLEDVLIVQDFPDVFPEDFYGLPPTRQVEFQIDLVPGAAPVAQSSYRLAPLEMQELSSQLQELSNRGFIRLNSSPWGALVLFVKKKDGSFRMCIDYRSRVYSKIDLRPGYHQLGVREEDIPKMTFRTRYGHYEFQVMPFRLTNAPAIFMDLMNRVWKPYLDKVVIIFIDDILIHSKSKKEHDEHLELILRLLKKKEFEGIHVDPAKIESVKNWASPKTPTEIRQFLSDCDCEIRYHPGKTNVVADALSRMERIKLLQGRALVMIVGLNLPKQILNAQAEEKKEENFMTEDLHGMIDKLEPRADEMLCLNNQSLIQCFGDLRPLIMHESHKSKYLIYPGSNKMYQDLKKLYWWPNMKAEIAMYVSKCLTYAKVKAEYQKPSGLLVQPEIP</sequence>
<dbReference type="InterPro" id="IPR041588">
    <property type="entry name" value="Integrase_H2C2"/>
</dbReference>
<evidence type="ECO:0000259" key="3">
    <source>
        <dbReference type="Pfam" id="PF17921"/>
    </source>
</evidence>
<feature type="domain" description="Integrase zinc-binding" evidence="3">
    <location>
        <begin position="1297"/>
        <end position="1352"/>
    </location>
</feature>
<keyword evidence="4" id="KW-0695">RNA-directed DNA polymerase</keyword>
<dbReference type="PANTHER" id="PTHR15503">
    <property type="entry name" value="LDOC1 RELATED"/>
    <property type="match status" value="1"/>
</dbReference>
<feature type="domain" description="Reverse transcriptase" evidence="2">
    <location>
        <begin position="1075"/>
        <end position="1188"/>
    </location>
</feature>
<feature type="compositionally biased region" description="Low complexity" evidence="1">
    <location>
        <begin position="158"/>
        <end position="190"/>
    </location>
</feature>
<feature type="region of interest" description="Disordered" evidence="1">
    <location>
        <begin position="393"/>
        <end position="438"/>
    </location>
</feature>
<dbReference type="SUPFAM" id="SSF56672">
    <property type="entry name" value="DNA/RNA polymerases"/>
    <property type="match status" value="1"/>
</dbReference>
<organism evidence="4 5">
    <name type="scientific">Tanacetum coccineum</name>
    <dbReference type="NCBI Taxonomy" id="301880"/>
    <lineage>
        <taxon>Eukaryota</taxon>
        <taxon>Viridiplantae</taxon>
        <taxon>Streptophyta</taxon>
        <taxon>Embryophyta</taxon>
        <taxon>Tracheophyta</taxon>
        <taxon>Spermatophyta</taxon>
        <taxon>Magnoliopsida</taxon>
        <taxon>eudicotyledons</taxon>
        <taxon>Gunneridae</taxon>
        <taxon>Pentapetalae</taxon>
        <taxon>asterids</taxon>
        <taxon>campanulids</taxon>
        <taxon>Asterales</taxon>
        <taxon>Asteraceae</taxon>
        <taxon>Asteroideae</taxon>
        <taxon>Anthemideae</taxon>
        <taxon>Anthemidinae</taxon>
        <taxon>Tanacetum</taxon>
    </lineage>
</organism>
<keyword evidence="4" id="KW-0548">Nucleotidyltransferase</keyword>
<dbReference type="Gene3D" id="2.40.70.10">
    <property type="entry name" value="Acid Proteases"/>
    <property type="match status" value="2"/>
</dbReference>
<dbReference type="InterPro" id="IPR043128">
    <property type="entry name" value="Rev_trsase/Diguanyl_cyclase"/>
</dbReference>
<dbReference type="InterPro" id="IPR001969">
    <property type="entry name" value="Aspartic_peptidase_AS"/>
</dbReference>
<dbReference type="CDD" id="cd01647">
    <property type="entry name" value="RT_LTR"/>
    <property type="match status" value="1"/>
</dbReference>
<keyword evidence="4" id="KW-0808">Transferase</keyword>
<dbReference type="PANTHER" id="PTHR15503:SF45">
    <property type="entry name" value="RNA-DIRECTED DNA POLYMERASE HOMOLOG"/>
    <property type="match status" value="1"/>
</dbReference>
<dbReference type="Gene3D" id="1.10.340.70">
    <property type="match status" value="1"/>
</dbReference>
<feature type="region of interest" description="Disordered" evidence="1">
    <location>
        <begin position="542"/>
        <end position="577"/>
    </location>
</feature>
<dbReference type="Pfam" id="PF17921">
    <property type="entry name" value="Integrase_H2C2"/>
    <property type="match status" value="1"/>
</dbReference>
<dbReference type="Gene3D" id="3.10.10.10">
    <property type="entry name" value="HIV Type 1 Reverse Transcriptase, subunit A, domain 1"/>
    <property type="match status" value="2"/>
</dbReference>
<evidence type="ECO:0000256" key="1">
    <source>
        <dbReference type="SAM" id="MobiDB-lite"/>
    </source>
</evidence>
<gene>
    <name evidence="4" type="ORF">Tco_0877923</name>
</gene>
<comment type="caution">
    <text evidence="4">The sequence shown here is derived from an EMBL/GenBank/DDBJ whole genome shotgun (WGS) entry which is preliminary data.</text>
</comment>
<name>A0ABQ5BZG0_9ASTR</name>
<dbReference type="Proteomes" id="UP001151760">
    <property type="component" value="Unassembled WGS sequence"/>
</dbReference>
<evidence type="ECO:0000313" key="5">
    <source>
        <dbReference type="Proteomes" id="UP001151760"/>
    </source>
</evidence>
<dbReference type="EMBL" id="BQNB010013700">
    <property type="protein sequence ID" value="GJT19217.1"/>
    <property type="molecule type" value="Genomic_DNA"/>
</dbReference>
<dbReference type="PROSITE" id="PS00141">
    <property type="entry name" value="ASP_PROTEASE"/>
    <property type="match status" value="1"/>
</dbReference>
<feature type="compositionally biased region" description="Polar residues" evidence="1">
    <location>
        <begin position="563"/>
        <end position="577"/>
    </location>
</feature>
<reference evidence="4" key="1">
    <citation type="journal article" date="2022" name="Int. J. Mol. Sci.">
        <title>Draft Genome of Tanacetum Coccineum: Genomic Comparison of Closely Related Tanacetum-Family Plants.</title>
        <authorList>
            <person name="Yamashiro T."/>
            <person name="Shiraishi A."/>
            <person name="Nakayama K."/>
            <person name="Satake H."/>
        </authorList>
    </citation>
    <scope>NUCLEOTIDE SEQUENCE</scope>
</reference>
<feature type="compositionally biased region" description="Gly residues" evidence="1">
    <location>
        <begin position="413"/>
        <end position="428"/>
    </location>
</feature>
<feature type="region of interest" description="Disordered" evidence="1">
    <location>
        <begin position="142"/>
        <end position="223"/>
    </location>
</feature>
<feature type="compositionally biased region" description="Basic and acidic residues" evidence="1">
    <location>
        <begin position="147"/>
        <end position="157"/>
    </location>
</feature>
<evidence type="ECO:0000259" key="2">
    <source>
        <dbReference type="Pfam" id="PF00078"/>
    </source>
</evidence>
<dbReference type="Gene3D" id="3.30.70.270">
    <property type="match status" value="1"/>
</dbReference>
<keyword evidence="5" id="KW-1185">Reference proteome</keyword>
<evidence type="ECO:0000313" key="4">
    <source>
        <dbReference type="EMBL" id="GJT19217.1"/>
    </source>
</evidence>
<dbReference type="InterPro" id="IPR032567">
    <property type="entry name" value="RTL1-rel"/>
</dbReference>
<accession>A0ABQ5BZG0</accession>
<dbReference type="Pfam" id="PF00078">
    <property type="entry name" value="RVT_1"/>
    <property type="match status" value="1"/>
</dbReference>
<dbReference type="InterPro" id="IPR021109">
    <property type="entry name" value="Peptidase_aspartic_dom_sf"/>
</dbReference>
<proteinExistence type="predicted"/>
<reference evidence="4" key="2">
    <citation type="submission" date="2022-01" db="EMBL/GenBank/DDBJ databases">
        <authorList>
            <person name="Yamashiro T."/>
            <person name="Shiraishi A."/>
            <person name="Satake H."/>
            <person name="Nakayama K."/>
        </authorList>
    </citation>
    <scope>NUCLEOTIDE SEQUENCE</scope>
</reference>
<dbReference type="SUPFAM" id="SSF50630">
    <property type="entry name" value="Acid proteases"/>
    <property type="match status" value="1"/>
</dbReference>
<dbReference type="GO" id="GO:0003964">
    <property type="term" value="F:RNA-directed DNA polymerase activity"/>
    <property type="evidence" value="ECO:0007669"/>
    <property type="project" value="UniProtKB-KW"/>
</dbReference>
<dbReference type="InterPro" id="IPR000477">
    <property type="entry name" value="RT_dom"/>
</dbReference>
<feature type="compositionally biased region" description="Basic and acidic residues" evidence="1">
    <location>
        <begin position="553"/>
        <end position="562"/>
    </location>
</feature>